<dbReference type="SUPFAM" id="SSF144091">
    <property type="entry name" value="Rhomboid-like"/>
    <property type="match status" value="1"/>
</dbReference>
<dbReference type="GO" id="GO:0016020">
    <property type="term" value="C:membrane"/>
    <property type="evidence" value="ECO:0007669"/>
    <property type="project" value="UniProtKB-SubCell"/>
</dbReference>
<dbReference type="PANTHER" id="PTHR43731">
    <property type="entry name" value="RHOMBOID PROTEASE"/>
    <property type="match status" value="1"/>
</dbReference>
<evidence type="ECO:0000313" key="9">
    <source>
        <dbReference type="EMBL" id="EIW79077.1"/>
    </source>
</evidence>
<dbReference type="OrthoDB" id="10260614at2759"/>
<dbReference type="InterPro" id="IPR050925">
    <property type="entry name" value="Rhomboid_protease_S54"/>
</dbReference>
<evidence type="ECO:0000313" key="10">
    <source>
        <dbReference type="Proteomes" id="UP000053558"/>
    </source>
</evidence>
<reference evidence="10" key="1">
    <citation type="journal article" date="2012" name="Science">
        <title>The Paleozoic origin of enzymatic lignin decomposition reconstructed from 31 fungal genomes.</title>
        <authorList>
            <person name="Floudas D."/>
            <person name="Binder M."/>
            <person name="Riley R."/>
            <person name="Barry K."/>
            <person name="Blanchette R.A."/>
            <person name="Henrissat B."/>
            <person name="Martinez A.T."/>
            <person name="Otillar R."/>
            <person name="Spatafora J.W."/>
            <person name="Yadav J.S."/>
            <person name="Aerts A."/>
            <person name="Benoit I."/>
            <person name="Boyd A."/>
            <person name="Carlson A."/>
            <person name="Copeland A."/>
            <person name="Coutinho P.M."/>
            <person name="de Vries R.P."/>
            <person name="Ferreira P."/>
            <person name="Findley K."/>
            <person name="Foster B."/>
            <person name="Gaskell J."/>
            <person name="Glotzer D."/>
            <person name="Gorecki P."/>
            <person name="Heitman J."/>
            <person name="Hesse C."/>
            <person name="Hori C."/>
            <person name="Igarashi K."/>
            <person name="Jurgens J.A."/>
            <person name="Kallen N."/>
            <person name="Kersten P."/>
            <person name="Kohler A."/>
            <person name="Kuees U."/>
            <person name="Kumar T.K.A."/>
            <person name="Kuo A."/>
            <person name="LaButti K."/>
            <person name="Larrondo L.F."/>
            <person name="Lindquist E."/>
            <person name="Ling A."/>
            <person name="Lombard V."/>
            <person name="Lucas S."/>
            <person name="Lundell T."/>
            <person name="Martin R."/>
            <person name="McLaughlin D.J."/>
            <person name="Morgenstern I."/>
            <person name="Morin E."/>
            <person name="Murat C."/>
            <person name="Nagy L.G."/>
            <person name="Nolan M."/>
            <person name="Ohm R.A."/>
            <person name="Patyshakuliyeva A."/>
            <person name="Rokas A."/>
            <person name="Ruiz-Duenas F.J."/>
            <person name="Sabat G."/>
            <person name="Salamov A."/>
            <person name="Samejima M."/>
            <person name="Schmutz J."/>
            <person name="Slot J.C."/>
            <person name="St John F."/>
            <person name="Stenlid J."/>
            <person name="Sun H."/>
            <person name="Sun S."/>
            <person name="Syed K."/>
            <person name="Tsang A."/>
            <person name="Wiebenga A."/>
            <person name="Young D."/>
            <person name="Pisabarro A."/>
            <person name="Eastwood D.C."/>
            <person name="Martin F."/>
            <person name="Cullen D."/>
            <person name="Grigoriev I.V."/>
            <person name="Hibbett D.S."/>
        </authorList>
    </citation>
    <scope>NUCLEOTIDE SEQUENCE [LARGE SCALE GENOMIC DNA]</scope>
    <source>
        <strain evidence="10">RWD-64-598 SS2</strain>
    </source>
</reference>
<dbReference type="Gene3D" id="1.20.1540.10">
    <property type="entry name" value="Rhomboid-like"/>
    <property type="match status" value="1"/>
</dbReference>
<sequence>MLLSSTLPRRPPALLSACAATRSFARTVQRALPRTSRIAEQKATHVNAVPSFREQVARTAKPESFRDRVQWPSAGRQVMFALGASGLFFAAASLKTEEETEFWRRHTFTFLPWQAPHSASLHHAVKVDIYNKLSAGRDSLERTMRGWPIALQAYCNATYVALANAWLNAHEGRRVCWTLCAANAAVWVLWRVPRLQGFMSRSFTHHPLSGRSYTLLTSVFSHKSFLHLAANSFALASFGTATWVWMRNENVRQGAPVQSTDSYHFLAFFLSAGLFAGLVSHVATTKIIFPRLVARMSQATQSALDNVARPTAAHTAAEAAASAGNAGSSSAAAAAAARPILPSLGASGAIYACLTLNALAWPHAEMSLVFPPLPFGVPLRMGAAALVAMDITGLVRGWRLFDHWAHLGGAAFGVGYYAYGTEWWEWWRDLWTEVFRDEKGWGR</sequence>
<keyword evidence="6 7" id="KW-0472">Membrane</keyword>
<dbReference type="GO" id="GO:0006465">
    <property type="term" value="P:signal peptide processing"/>
    <property type="evidence" value="ECO:0007669"/>
    <property type="project" value="TreeGrafter"/>
</dbReference>
<feature type="domain" description="Peptidase S54 rhomboid" evidence="8">
    <location>
        <begin position="211"/>
        <end position="285"/>
    </location>
</feature>
<keyword evidence="4" id="KW-0378">Hydrolase</keyword>
<dbReference type="InterPro" id="IPR022764">
    <property type="entry name" value="Peptidase_S54_rhomboid_dom"/>
</dbReference>
<comment type="subcellular location">
    <subcellularLocation>
        <location evidence="1">Membrane</location>
        <topology evidence="1">Multi-pass membrane protein</topology>
    </subcellularLocation>
</comment>
<protein>
    <recommendedName>
        <fullName evidence="8">Peptidase S54 rhomboid domain-containing protein</fullName>
    </recommendedName>
</protein>
<accession>A0A5M3MJB1</accession>
<feature type="domain" description="Peptidase S54 rhomboid" evidence="8">
    <location>
        <begin position="323"/>
        <end position="418"/>
    </location>
</feature>
<keyword evidence="3 7" id="KW-0812">Transmembrane</keyword>
<dbReference type="RefSeq" id="XP_007770803.1">
    <property type="nucleotide sequence ID" value="XM_007772613.1"/>
</dbReference>
<evidence type="ECO:0000256" key="1">
    <source>
        <dbReference type="ARBA" id="ARBA00004141"/>
    </source>
</evidence>
<evidence type="ECO:0000256" key="7">
    <source>
        <dbReference type="SAM" id="Phobius"/>
    </source>
</evidence>
<proteinExistence type="inferred from homology"/>
<dbReference type="EMBL" id="JH711581">
    <property type="protein sequence ID" value="EIW79077.1"/>
    <property type="molecule type" value="Genomic_DNA"/>
</dbReference>
<dbReference type="OMA" id="RSFMHHP"/>
<organism evidence="9 10">
    <name type="scientific">Coniophora puteana (strain RWD-64-598)</name>
    <name type="common">Brown rot fungus</name>
    <dbReference type="NCBI Taxonomy" id="741705"/>
    <lineage>
        <taxon>Eukaryota</taxon>
        <taxon>Fungi</taxon>
        <taxon>Dikarya</taxon>
        <taxon>Basidiomycota</taxon>
        <taxon>Agaricomycotina</taxon>
        <taxon>Agaricomycetes</taxon>
        <taxon>Agaricomycetidae</taxon>
        <taxon>Boletales</taxon>
        <taxon>Coniophorineae</taxon>
        <taxon>Coniophoraceae</taxon>
        <taxon>Coniophora</taxon>
    </lineage>
</organism>
<gene>
    <name evidence="9" type="ORF">CONPUDRAFT_145250</name>
</gene>
<dbReference type="Proteomes" id="UP000053558">
    <property type="component" value="Unassembled WGS sequence"/>
</dbReference>
<evidence type="ECO:0000256" key="6">
    <source>
        <dbReference type="ARBA" id="ARBA00023136"/>
    </source>
</evidence>
<dbReference type="InterPro" id="IPR035952">
    <property type="entry name" value="Rhomboid-like_sf"/>
</dbReference>
<name>A0A5M3MJB1_CONPW</name>
<keyword evidence="10" id="KW-1185">Reference proteome</keyword>
<dbReference type="GeneID" id="19202045"/>
<evidence type="ECO:0000256" key="2">
    <source>
        <dbReference type="ARBA" id="ARBA00009045"/>
    </source>
</evidence>
<evidence type="ECO:0000259" key="8">
    <source>
        <dbReference type="Pfam" id="PF01694"/>
    </source>
</evidence>
<comment type="similarity">
    <text evidence="2">Belongs to the peptidase S54 family.</text>
</comment>
<dbReference type="AlphaFoldDB" id="A0A5M3MJB1"/>
<feature type="transmembrane region" description="Helical" evidence="7">
    <location>
        <begin position="225"/>
        <end position="245"/>
    </location>
</feature>
<comment type="caution">
    <text evidence="9">The sequence shown here is derived from an EMBL/GenBank/DDBJ whole genome shotgun (WGS) entry which is preliminary data.</text>
</comment>
<dbReference type="PANTHER" id="PTHR43731:SF14">
    <property type="entry name" value="PRESENILIN-ASSOCIATED RHOMBOID-LIKE PROTEIN, MITOCHONDRIAL"/>
    <property type="match status" value="1"/>
</dbReference>
<feature type="transmembrane region" description="Helical" evidence="7">
    <location>
        <begin position="265"/>
        <end position="289"/>
    </location>
</feature>
<keyword evidence="5 7" id="KW-1133">Transmembrane helix</keyword>
<evidence type="ECO:0000256" key="3">
    <source>
        <dbReference type="ARBA" id="ARBA00022692"/>
    </source>
</evidence>
<dbReference type="GO" id="GO:0004252">
    <property type="term" value="F:serine-type endopeptidase activity"/>
    <property type="evidence" value="ECO:0007669"/>
    <property type="project" value="InterPro"/>
</dbReference>
<dbReference type="KEGG" id="cput:CONPUDRAFT_145250"/>
<evidence type="ECO:0000256" key="5">
    <source>
        <dbReference type="ARBA" id="ARBA00022989"/>
    </source>
</evidence>
<evidence type="ECO:0000256" key="4">
    <source>
        <dbReference type="ARBA" id="ARBA00022801"/>
    </source>
</evidence>
<dbReference type="Pfam" id="PF01694">
    <property type="entry name" value="Rhomboid"/>
    <property type="match status" value="2"/>
</dbReference>